<dbReference type="PANTHER" id="PTHR14003">
    <property type="entry name" value="TRANSCRIPTIONAL REPRESSOR PROTEIN YY"/>
    <property type="match status" value="1"/>
</dbReference>
<dbReference type="Gene3D" id="3.30.160.60">
    <property type="entry name" value="Classic Zinc Finger"/>
    <property type="match status" value="7"/>
</dbReference>
<dbReference type="SUPFAM" id="SSF57667">
    <property type="entry name" value="beta-beta-alpha zinc fingers"/>
    <property type="match status" value="4"/>
</dbReference>
<evidence type="ECO:0000256" key="6">
    <source>
        <dbReference type="ARBA" id="ARBA00022771"/>
    </source>
</evidence>
<keyword evidence="6 12" id="KW-0863">Zinc-finger</keyword>
<keyword evidence="16" id="KW-1185">Reference proteome</keyword>
<dbReference type="PROSITE" id="PS50157">
    <property type="entry name" value="ZINC_FINGER_C2H2_2"/>
    <property type="match status" value="8"/>
</dbReference>
<keyword evidence="8" id="KW-0805">Transcription regulation</keyword>
<dbReference type="PANTHER" id="PTHR14003:SF25">
    <property type="entry name" value="GASTRULA ZINC FINGER PROTEIN XLCGF57.1"/>
    <property type="match status" value="1"/>
</dbReference>
<evidence type="ECO:0000256" key="2">
    <source>
        <dbReference type="ARBA" id="ARBA00004123"/>
    </source>
</evidence>
<dbReference type="EMBL" id="OW240912">
    <property type="protein sequence ID" value="CAH2225754.1"/>
    <property type="molecule type" value="Genomic_DNA"/>
</dbReference>
<dbReference type="SMART" id="SM00355">
    <property type="entry name" value="ZnF_C2H2"/>
    <property type="match status" value="8"/>
</dbReference>
<feature type="domain" description="C2H2-type" evidence="14">
    <location>
        <begin position="333"/>
        <end position="360"/>
    </location>
</feature>
<dbReference type="Pfam" id="PF00096">
    <property type="entry name" value="zf-C2H2"/>
    <property type="match status" value="8"/>
</dbReference>
<name>A0AAD1R8M6_PELCU</name>
<evidence type="ECO:0000256" key="1">
    <source>
        <dbReference type="ARBA" id="ARBA00003767"/>
    </source>
</evidence>
<dbReference type="GO" id="GO:0031519">
    <property type="term" value="C:PcG protein complex"/>
    <property type="evidence" value="ECO:0007669"/>
    <property type="project" value="TreeGrafter"/>
</dbReference>
<feature type="domain" description="C2H2-type" evidence="14">
    <location>
        <begin position="305"/>
        <end position="332"/>
    </location>
</feature>
<comment type="subcellular location">
    <subcellularLocation>
        <location evidence="2">Nucleus</location>
    </subcellularLocation>
</comment>
<dbReference type="FunFam" id="3.30.160.60:FF:003095">
    <property type="match status" value="1"/>
</dbReference>
<keyword evidence="7" id="KW-0862">Zinc</keyword>
<sequence>MWSRCIWFMYPASNYIQGIATICHYLPKNGGKNGGNKPPARTGIYHHARPGPPTHKIFTGPSTPSTSSKPDHTHKSARSGIACSRLRVLSPQPPSGHAHLRHVRRLTSSRPDGDIVNQEITAEKERSLKAGGNDYQDLPEKNIHEDICAEVSSSRYKTENNHSPHYSSDDILEDNKITSDYQMEREDEIFPLRCKQEEDSTEISTGLSITWESHPEQNDLCLSAPECGVSDHDITQNLSESDSISDQLSSDTMSNPVNILEKDLNLTDFAKESVWTANSPLATDLCSKENSDMQKNPESLSVTMYKCRECEKSFQNELDLIYHQGTHCTELIYACTECQETFNDHSDLLDHQTVHTGKKLFVCFECGKSYTQSANLLVHLRFHTREKPFSCSDCGKCFTHKSTLVKHQRIHTGTFACSDCGKCFSQNSNLVVHQRSHTGQKPYACSDCGKCFSKNSNLVIHQRIHTGEKPFVCSHCGKSFTQCSNLLTHQRIHTGERPYICSECGKCFAQIPHLIKHQKSHK</sequence>
<feature type="domain" description="C2H2-type" evidence="14">
    <location>
        <begin position="361"/>
        <end position="388"/>
    </location>
</feature>
<keyword evidence="9" id="KW-0238">DNA-binding</keyword>
<evidence type="ECO:0000256" key="4">
    <source>
        <dbReference type="ARBA" id="ARBA00022723"/>
    </source>
</evidence>
<evidence type="ECO:0000256" key="10">
    <source>
        <dbReference type="ARBA" id="ARBA00023163"/>
    </source>
</evidence>
<feature type="domain" description="C2H2-type" evidence="14">
    <location>
        <begin position="415"/>
        <end position="442"/>
    </location>
</feature>
<feature type="region of interest" description="Disordered" evidence="13">
    <location>
        <begin position="55"/>
        <end position="116"/>
    </location>
</feature>
<organism evidence="15 16">
    <name type="scientific">Pelobates cultripes</name>
    <name type="common">Western spadefoot toad</name>
    <dbReference type="NCBI Taxonomy" id="61616"/>
    <lineage>
        <taxon>Eukaryota</taxon>
        <taxon>Metazoa</taxon>
        <taxon>Chordata</taxon>
        <taxon>Craniata</taxon>
        <taxon>Vertebrata</taxon>
        <taxon>Euteleostomi</taxon>
        <taxon>Amphibia</taxon>
        <taxon>Batrachia</taxon>
        <taxon>Anura</taxon>
        <taxon>Pelobatoidea</taxon>
        <taxon>Pelobatidae</taxon>
        <taxon>Pelobates</taxon>
    </lineage>
</organism>
<proteinExistence type="inferred from homology"/>
<feature type="domain" description="C2H2-type" evidence="14">
    <location>
        <begin position="389"/>
        <end position="416"/>
    </location>
</feature>
<evidence type="ECO:0000256" key="8">
    <source>
        <dbReference type="ARBA" id="ARBA00023015"/>
    </source>
</evidence>
<accession>A0AAD1R8M6</accession>
<evidence type="ECO:0000256" key="5">
    <source>
        <dbReference type="ARBA" id="ARBA00022737"/>
    </source>
</evidence>
<dbReference type="GO" id="GO:0005667">
    <property type="term" value="C:transcription regulator complex"/>
    <property type="evidence" value="ECO:0007669"/>
    <property type="project" value="TreeGrafter"/>
</dbReference>
<dbReference type="GO" id="GO:0000785">
    <property type="term" value="C:chromatin"/>
    <property type="evidence" value="ECO:0007669"/>
    <property type="project" value="TreeGrafter"/>
</dbReference>
<keyword evidence="10" id="KW-0804">Transcription</keyword>
<dbReference type="FunFam" id="3.30.160.60:FF:000358">
    <property type="entry name" value="zinc finger protein 24"/>
    <property type="match status" value="2"/>
</dbReference>
<dbReference type="GO" id="GO:0000981">
    <property type="term" value="F:DNA-binding transcription factor activity, RNA polymerase II-specific"/>
    <property type="evidence" value="ECO:0007669"/>
    <property type="project" value="TreeGrafter"/>
</dbReference>
<evidence type="ECO:0000259" key="14">
    <source>
        <dbReference type="PROSITE" id="PS50157"/>
    </source>
</evidence>
<feature type="domain" description="C2H2-type" evidence="14">
    <location>
        <begin position="499"/>
        <end position="522"/>
    </location>
</feature>
<dbReference type="FunFam" id="3.30.160.60:FF:000812">
    <property type="entry name" value="zinc finger protein 23 isoform X2"/>
    <property type="match status" value="2"/>
</dbReference>
<dbReference type="PROSITE" id="PS00028">
    <property type="entry name" value="ZINC_FINGER_C2H2_1"/>
    <property type="match status" value="8"/>
</dbReference>
<dbReference type="Proteomes" id="UP001295444">
    <property type="component" value="Chromosome 01"/>
</dbReference>
<evidence type="ECO:0000256" key="13">
    <source>
        <dbReference type="SAM" id="MobiDB-lite"/>
    </source>
</evidence>
<feature type="domain" description="C2H2-type" evidence="14">
    <location>
        <begin position="471"/>
        <end position="498"/>
    </location>
</feature>
<comment type="function">
    <text evidence="1">May be involved in transcriptional regulation.</text>
</comment>
<evidence type="ECO:0000256" key="3">
    <source>
        <dbReference type="ARBA" id="ARBA00006991"/>
    </source>
</evidence>
<dbReference type="AlphaFoldDB" id="A0AAD1R8M6"/>
<evidence type="ECO:0000313" key="16">
    <source>
        <dbReference type="Proteomes" id="UP001295444"/>
    </source>
</evidence>
<dbReference type="FunFam" id="3.30.160.60:FF:002343">
    <property type="entry name" value="Zinc finger protein 33A"/>
    <property type="match status" value="1"/>
</dbReference>
<keyword evidence="5" id="KW-0677">Repeat</keyword>
<dbReference type="GO" id="GO:0008270">
    <property type="term" value="F:zinc ion binding"/>
    <property type="evidence" value="ECO:0007669"/>
    <property type="project" value="UniProtKB-KW"/>
</dbReference>
<evidence type="ECO:0000313" key="15">
    <source>
        <dbReference type="EMBL" id="CAH2225754.1"/>
    </source>
</evidence>
<dbReference type="InterPro" id="IPR013087">
    <property type="entry name" value="Znf_C2H2_type"/>
</dbReference>
<evidence type="ECO:0000256" key="9">
    <source>
        <dbReference type="ARBA" id="ARBA00023125"/>
    </source>
</evidence>
<protein>
    <submittedName>
        <fullName evidence="15">PRDM9, partial</fullName>
    </submittedName>
</protein>
<comment type="similarity">
    <text evidence="3">Belongs to the krueppel C2H2-type zinc-finger protein family.</text>
</comment>
<feature type="compositionally biased region" description="Basic residues" evidence="13">
    <location>
        <begin position="98"/>
        <end position="107"/>
    </location>
</feature>
<evidence type="ECO:0000256" key="11">
    <source>
        <dbReference type="ARBA" id="ARBA00023242"/>
    </source>
</evidence>
<evidence type="ECO:0000256" key="12">
    <source>
        <dbReference type="PROSITE-ProRule" id="PRU00042"/>
    </source>
</evidence>
<dbReference type="FunFam" id="3.30.160.60:FF:001119">
    <property type="entry name" value="zinc finger protein 408"/>
    <property type="match status" value="1"/>
</dbReference>
<keyword evidence="4" id="KW-0479">Metal-binding</keyword>
<dbReference type="InterPro" id="IPR036236">
    <property type="entry name" value="Znf_C2H2_sf"/>
</dbReference>
<reference evidence="15" key="1">
    <citation type="submission" date="2022-03" db="EMBL/GenBank/DDBJ databases">
        <authorList>
            <person name="Alioto T."/>
            <person name="Alioto T."/>
            <person name="Gomez Garrido J."/>
        </authorList>
    </citation>
    <scope>NUCLEOTIDE SEQUENCE</scope>
</reference>
<dbReference type="GO" id="GO:0000978">
    <property type="term" value="F:RNA polymerase II cis-regulatory region sequence-specific DNA binding"/>
    <property type="evidence" value="ECO:0007669"/>
    <property type="project" value="TreeGrafter"/>
</dbReference>
<keyword evidence="11" id="KW-0539">Nucleus</keyword>
<evidence type="ECO:0000256" key="7">
    <source>
        <dbReference type="ARBA" id="ARBA00022833"/>
    </source>
</evidence>
<gene>
    <name evidence="15" type="ORF">PECUL_23A040277</name>
</gene>
<feature type="domain" description="C2H2-type" evidence="14">
    <location>
        <begin position="443"/>
        <end position="470"/>
    </location>
</feature>